<gene>
    <name evidence="3" type="ORF">EDB81DRAFT_873603</name>
</gene>
<dbReference type="PANTHER" id="PTHR37543:SF1">
    <property type="entry name" value="CCCH ZINC FINGER DNA BINDING PROTEIN (AFU_ORTHOLOGUE AFUA_5G12760)"/>
    <property type="match status" value="1"/>
</dbReference>
<feature type="coiled-coil region" evidence="1">
    <location>
        <begin position="26"/>
        <end position="74"/>
    </location>
</feature>
<sequence>MDEVCNTYREQLSKLHATGIQQFELLKGAIDELERAKASTRKLELDLHNEQDARRRLQEEVRDLKQEAEKQGKRPFIAVLLDADADNYIFRDDYLSKGEKGGEDAADELVRKVREFMNGLPDKGQEADVVVNAFANVNGLGSALVRQGRLRDINQLREFISGFNGRQGLFSFIDVGQGKERADHKIRESVRFFINSGLCFHLILGCCHDGQNRRNGCSGQGGEFVKFIGASEAGGK</sequence>
<keyword evidence="4" id="KW-1185">Reference proteome</keyword>
<evidence type="ECO:0000313" key="4">
    <source>
        <dbReference type="Proteomes" id="UP000738349"/>
    </source>
</evidence>
<evidence type="ECO:0000256" key="1">
    <source>
        <dbReference type="SAM" id="Coils"/>
    </source>
</evidence>
<comment type="caution">
    <text evidence="3">The sequence shown here is derived from an EMBL/GenBank/DDBJ whole genome shotgun (WGS) entry which is preliminary data.</text>
</comment>
<dbReference type="AlphaFoldDB" id="A0A9P9D563"/>
<accession>A0A9P9D563</accession>
<feature type="domain" description="DUF7923" evidence="2">
    <location>
        <begin position="72"/>
        <end position="210"/>
    </location>
</feature>
<name>A0A9P9D563_9HYPO</name>
<evidence type="ECO:0000313" key="3">
    <source>
        <dbReference type="EMBL" id="KAH7112687.1"/>
    </source>
</evidence>
<dbReference type="PANTHER" id="PTHR37543">
    <property type="entry name" value="CCCH ZINC FINGER DNA BINDING PROTEIN (AFU_ORTHOLOGUE AFUA_5G12760)"/>
    <property type="match status" value="1"/>
</dbReference>
<dbReference type="Pfam" id="PF25540">
    <property type="entry name" value="DUF7923"/>
    <property type="match status" value="1"/>
</dbReference>
<dbReference type="Proteomes" id="UP000738349">
    <property type="component" value="Unassembled WGS sequence"/>
</dbReference>
<reference evidence="3" key="1">
    <citation type="journal article" date="2021" name="Nat. Commun.">
        <title>Genetic determinants of endophytism in the Arabidopsis root mycobiome.</title>
        <authorList>
            <person name="Mesny F."/>
            <person name="Miyauchi S."/>
            <person name="Thiergart T."/>
            <person name="Pickel B."/>
            <person name="Atanasova L."/>
            <person name="Karlsson M."/>
            <person name="Huettel B."/>
            <person name="Barry K.W."/>
            <person name="Haridas S."/>
            <person name="Chen C."/>
            <person name="Bauer D."/>
            <person name="Andreopoulos W."/>
            <person name="Pangilinan J."/>
            <person name="LaButti K."/>
            <person name="Riley R."/>
            <person name="Lipzen A."/>
            <person name="Clum A."/>
            <person name="Drula E."/>
            <person name="Henrissat B."/>
            <person name="Kohler A."/>
            <person name="Grigoriev I.V."/>
            <person name="Martin F.M."/>
            <person name="Hacquard S."/>
        </authorList>
    </citation>
    <scope>NUCLEOTIDE SEQUENCE</scope>
    <source>
        <strain evidence="3">MPI-CAGE-AT-0147</strain>
    </source>
</reference>
<protein>
    <recommendedName>
        <fullName evidence="2">DUF7923 domain-containing protein</fullName>
    </recommendedName>
</protein>
<dbReference type="EMBL" id="JAGMUV010000037">
    <property type="protein sequence ID" value="KAH7112687.1"/>
    <property type="molecule type" value="Genomic_DNA"/>
</dbReference>
<dbReference type="OrthoDB" id="2270193at2759"/>
<keyword evidence="1" id="KW-0175">Coiled coil</keyword>
<proteinExistence type="predicted"/>
<evidence type="ECO:0000259" key="2">
    <source>
        <dbReference type="Pfam" id="PF25540"/>
    </source>
</evidence>
<dbReference type="InterPro" id="IPR057683">
    <property type="entry name" value="DUF7923"/>
</dbReference>
<organism evidence="3 4">
    <name type="scientific">Dactylonectria macrodidyma</name>
    <dbReference type="NCBI Taxonomy" id="307937"/>
    <lineage>
        <taxon>Eukaryota</taxon>
        <taxon>Fungi</taxon>
        <taxon>Dikarya</taxon>
        <taxon>Ascomycota</taxon>
        <taxon>Pezizomycotina</taxon>
        <taxon>Sordariomycetes</taxon>
        <taxon>Hypocreomycetidae</taxon>
        <taxon>Hypocreales</taxon>
        <taxon>Nectriaceae</taxon>
        <taxon>Dactylonectria</taxon>
    </lineage>
</organism>